<comment type="caution">
    <text evidence="1">The sequence shown here is derived from an EMBL/GenBank/DDBJ whole genome shotgun (WGS) entry which is preliminary data.</text>
</comment>
<dbReference type="AlphaFoldDB" id="A0A211ZI78"/>
<gene>
    <name evidence="1" type="ORF">BWR60_21710</name>
</gene>
<organism evidence="1 2">
    <name type="scientific">Inquilinus limosus</name>
    <dbReference type="NCBI Taxonomy" id="171674"/>
    <lineage>
        <taxon>Bacteria</taxon>
        <taxon>Pseudomonadati</taxon>
        <taxon>Pseudomonadota</taxon>
        <taxon>Alphaproteobacteria</taxon>
        <taxon>Rhodospirillales</taxon>
        <taxon>Rhodospirillaceae</taxon>
        <taxon>Inquilinus</taxon>
    </lineage>
</organism>
<dbReference type="EMBL" id="NHON01000045">
    <property type="protein sequence ID" value="OWJ64988.1"/>
    <property type="molecule type" value="Genomic_DNA"/>
</dbReference>
<dbReference type="Proteomes" id="UP000196655">
    <property type="component" value="Unassembled WGS sequence"/>
</dbReference>
<keyword evidence="2" id="KW-1185">Reference proteome</keyword>
<accession>A0A211ZI78</accession>
<protein>
    <submittedName>
        <fullName evidence="1">Uncharacterized protein</fullName>
    </submittedName>
</protein>
<name>A0A211ZI78_9PROT</name>
<sequence length="324" mass="35141">MGGSASAQEPARCAGGIEAAVCGDGTIQADVFGSPLEIKTSTRMGGAIESLTWKGKEFINSADHGRLMQSASSFNKLGECYNPTEAGSAYDKRGKSSSELIEFSAEGNRLTSTSRPAYWRNCVRDKDRRATSARADSATPRLLQSVGGAEEFSKPSDQTFSKEVTIGFEGHPNIIAYKVTFRLPDDASFTQAVFEPLTAYMPTSTVSESFRYAPLGKANCSWPEMCRLPGAPKGHAQMLPLIFSSPDGEYAMGIYSPDVASADARSRGDFYNFISSAAVVKWNVTAIRENPSAGDHSFTEYVVIGSKEQVKDGIDFLYTRFREK</sequence>
<evidence type="ECO:0000313" key="1">
    <source>
        <dbReference type="EMBL" id="OWJ64988.1"/>
    </source>
</evidence>
<dbReference type="STRING" id="1122125.GCA_000423185_05046"/>
<reference evidence="2" key="1">
    <citation type="submission" date="2017-05" db="EMBL/GenBank/DDBJ databases">
        <authorList>
            <person name="Macchi M."/>
            <person name="Festa S."/>
            <person name="Coppotelli B.M."/>
            <person name="Morelli I.S."/>
        </authorList>
    </citation>
    <scope>NUCLEOTIDE SEQUENCE [LARGE SCALE GENOMIC DNA]</scope>
    <source>
        <strain evidence="2">I</strain>
    </source>
</reference>
<proteinExistence type="predicted"/>
<evidence type="ECO:0000313" key="2">
    <source>
        <dbReference type="Proteomes" id="UP000196655"/>
    </source>
</evidence>